<dbReference type="EMBL" id="JARBHB010000013">
    <property type="protein sequence ID" value="KAJ8870048.1"/>
    <property type="molecule type" value="Genomic_DNA"/>
</dbReference>
<reference evidence="2 3" key="1">
    <citation type="submission" date="2023-02" db="EMBL/GenBank/DDBJ databases">
        <title>LHISI_Scaffold_Assembly.</title>
        <authorList>
            <person name="Stuart O.P."/>
            <person name="Cleave R."/>
            <person name="Magrath M.J.L."/>
            <person name="Mikheyev A.S."/>
        </authorList>
    </citation>
    <scope>NUCLEOTIDE SEQUENCE [LARGE SCALE GENOMIC DNA]</scope>
    <source>
        <strain evidence="2">Daus_M_001</strain>
        <tissue evidence="2">Leg muscle</tissue>
    </source>
</reference>
<comment type="caution">
    <text evidence="2">The sequence shown here is derived from an EMBL/GenBank/DDBJ whole genome shotgun (WGS) entry which is preliminary data.</text>
</comment>
<evidence type="ECO:0000256" key="1">
    <source>
        <dbReference type="SAM" id="MobiDB-lite"/>
    </source>
</evidence>
<evidence type="ECO:0000313" key="3">
    <source>
        <dbReference type="Proteomes" id="UP001159363"/>
    </source>
</evidence>
<keyword evidence="3" id="KW-1185">Reference proteome</keyword>
<dbReference type="Proteomes" id="UP001159363">
    <property type="component" value="Chromosome 12"/>
</dbReference>
<gene>
    <name evidence="2" type="ORF">PR048_029059</name>
</gene>
<accession>A0ABQ9GCQ2</accession>
<evidence type="ECO:0000313" key="2">
    <source>
        <dbReference type="EMBL" id="KAJ8870048.1"/>
    </source>
</evidence>
<sequence length="151" mass="17106">MRVIEVWSSAGMKGRGKREIPEKTRRPTASSGMIPTCKNSDTNDDYRKKTLQNEAANRIVAEMALNDLLKKYWHEVGENPCKYIAVVLGRFRLQTKRNLVYYSGRQLVTQNTGSNSRFVWLVTSMVLRIDEIESGEYEAAMNGRAGEMGAP</sequence>
<name>A0ABQ9GCQ2_9NEOP</name>
<organism evidence="2 3">
    <name type="scientific">Dryococelus australis</name>
    <dbReference type="NCBI Taxonomy" id="614101"/>
    <lineage>
        <taxon>Eukaryota</taxon>
        <taxon>Metazoa</taxon>
        <taxon>Ecdysozoa</taxon>
        <taxon>Arthropoda</taxon>
        <taxon>Hexapoda</taxon>
        <taxon>Insecta</taxon>
        <taxon>Pterygota</taxon>
        <taxon>Neoptera</taxon>
        <taxon>Polyneoptera</taxon>
        <taxon>Phasmatodea</taxon>
        <taxon>Verophasmatodea</taxon>
        <taxon>Anareolatae</taxon>
        <taxon>Phasmatidae</taxon>
        <taxon>Eurycanthinae</taxon>
        <taxon>Dryococelus</taxon>
    </lineage>
</organism>
<proteinExistence type="predicted"/>
<feature type="compositionally biased region" description="Polar residues" evidence="1">
    <location>
        <begin position="27"/>
        <end position="40"/>
    </location>
</feature>
<feature type="region of interest" description="Disordered" evidence="1">
    <location>
        <begin position="14"/>
        <end position="45"/>
    </location>
</feature>
<protein>
    <submittedName>
        <fullName evidence="2">Uncharacterized protein</fullName>
    </submittedName>
</protein>